<dbReference type="Gene3D" id="3.10.180.10">
    <property type="entry name" value="2,3-Dihydroxybiphenyl 1,2-Dioxygenase, domain 1"/>
    <property type="match status" value="1"/>
</dbReference>
<evidence type="ECO:0000313" key="2">
    <source>
        <dbReference type="EMBL" id="MFD1834648.1"/>
    </source>
</evidence>
<sequence>MAAPQFSPYITFPGNAGEAFEHYRELFGGELELMQYDDFPDLSGFPFTPPPGAVAHAQLHGGLVTLAGGDGIAPPGEELPPLPSDVYSFLIGPNTVEDAKALIEKITTAGGKIAMPFELAPWGDHYGQVTDRFGVLWALVVGGDQQQS</sequence>
<dbReference type="PANTHER" id="PTHR33990">
    <property type="entry name" value="PROTEIN YJDN-RELATED"/>
    <property type="match status" value="1"/>
</dbReference>
<dbReference type="RefSeq" id="WP_137769478.1">
    <property type="nucleotide sequence ID" value="NZ_BAAAIS010000002.1"/>
</dbReference>
<organism evidence="2 3">
    <name type="scientific">Brachybacterium rhamnosum</name>
    <dbReference type="NCBI Taxonomy" id="173361"/>
    <lineage>
        <taxon>Bacteria</taxon>
        <taxon>Bacillati</taxon>
        <taxon>Actinomycetota</taxon>
        <taxon>Actinomycetes</taxon>
        <taxon>Micrococcales</taxon>
        <taxon>Dermabacteraceae</taxon>
        <taxon>Brachybacterium</taxon>
    </lineage>
</organism>
<dbReference type="InterPro" id="IPR029068">
    <property type="entry name" value="Glyas_Bleomycin-R_OHBP_Dase"/>
</dbReference>
<dbReference type="EMBL" id="JBHUFL010000002">
    <property type="protein sequence ID" value="MFD1834648.1"/>
    <property type="molecule type" value="Genomic_DNA"/>
</dbReference>
<proteinExistence type="predicted"/>
<gene>
    <name evidence="2" type="ORF">ACFSDA_06110</name>
</gene>
<dbReference type="SUPFAM" id="SSF54593">
    <property type="entry name" value="Glyoxalase/Bleomycin resistance protein/Dihydroxybiphenyl dioxygenase"/>
    <property type="match status" value="1"/>
</dbReference>
<accession>A0ABW4PYZ5</accession>
<comment type="caution">
    <text evidence="2">The sequence shown here is derived from an EMBL/GenBank/DDBJ whole genome shotgun (WGS) entry which is preliminary data.</text>
</comment>
<dbReference type="Proteomes" id="UP001597280">
    <property type="component" value="Unassembled WGS sequence"/>
</dbReference>
<keyword evidence="3" id="KW-1185">Reference proteome</keyword>
<feature type="domain" description="Glyoxalase/fosfomycin resistance/dioxygenase" evidence="1">
    <location>
        <begin position="14"/>
        <end position="139"/>
    </location>
</feature>
<dbReference type="InterPro" id="IPR004360">
    <property type="entry name" value="Glyas_Fos-R_dOase_dom"/>
</dbReference>
<protein>
    <submittedName>
        <fullName evidence="2">VOC family protein</fullName>
    </submittedName>
</protein>
<evidence type="ECO:0000313" key="3">
    <source>
        <dbReference type="Proteomes" id="UP001597280"/>
    </source>
</evidence>
<dbReference type="Pfam" id="PF00903">
    <property type="entry name" value="Glyoxalase"/>
    <property type="match status" value="1"/>
</dbReference>
<reference evidence="3" key="1">
    <citation type="journal article" date="2019" name="Int. J. Syst. Evol. Microbiol.">
        <title>The Global Catalogue of Microorganisms (GCM) 10K type strain sequencing project: providing services to taxonomists for standard genome sequencing and annotation.</title>
        <authorList>
            <consortium name="The Broad Institute Genomics Platform"/>
            <consortium name="The Broad Institute Genome Sequencing Center for Infectious Disease"/>
            <person name="Wu L."/>
            <person name="Ma J."/>
        </authorList>
    </citation>
    <scope>NUCLEOTIDE SEQUENCE [LARGE SCALE GENOMIC DNA]</scope>
    <source>
        <strain evidence="3">JCM 11650</strain>
    </source>
</reference>
<evidence type="ECO:0000259" key="1">
    <source>
        <dbReference type="Pfam" id="PF00903"/>
    </source>
</evidence>
<dbReference type="InterPro" id="IPR028973">
    <property type="entry name" value="PhnB-like"/>
</dbReference>
<dbReference type="CDD" id="cd06588">
    <property type="entry name" value="PhnB_like"/>
    <property type="match status" value="1"/>
</dbReference>
<dbReference type="PANTHER" id="PTHR33990:SF1">
    <property type="entry name" value="PROTEIN YJDN"/>
    <property type="match status" value="1"/>
</dbReference>
<name>A0ABW4PYZ5_9MICO</name>